<dbReference type="GeneID" id="87876185"/>
<comment type="caution">
    <text evidence="1">The sequence shown here is derived from an EMBL/GenBank/DDBJ whole genome shotgun (WGS) entry which is preliminary data.</text>
</comment>
<proteinExistence type="predicted"/>
<dbReference type="Proteomes" id="UP001285908">
    <property type="component" value="Unassembled WGS sequence"/>
</dbReference>
<dbReference type="EMBL" id="JAULSX010000001">
    <property type="protein sequence ID" value="KAK3499730.1"/>
    <property type="molecule type" value="Genomic_DNA"/>
</dbReference>
<keyword evidence="2" id="KW-1185">Reference proteome</keyword>
<evidence type="ECO:0000313" key="2">
    <source>
        <dbReference type="Proteomes" id="UP001285908"/>
    </source>
</evidence>
<sequence>MVGRLHSCEPPLCGTLAATRLSDPRDTEVERGRTGTGPLAIGKNPTFLPAPKEIAIWIMYGSGQMLLQSGLSRATGTVNVHPLVFSKVCHVDGKKGSLYRYLYRLKDNANGKWHFLRLDDKGRFVLLPLVVFFYPAFSRCCRSHEYPSISFCTDFRTFYPTFADVDSRHSDDSCNSDIHNRAADALRCGDMYIVLMGIVMSASDHTLHGSPFTASSVQLTIDWLELFSSGCITLP</sequence>
<gene>
    <name evidence="1" type="ORF">B0T23DRAFT_401265</name>
</gene>
<evidence type="ECO:0000313" key="1">
    <source>
        <dbReference type="EMBL" id="KAK3499730.1"/>
    </source>
</evidence>
<dbReference type="AlphaFoldDB" id="A0AAJ0IG29"/>
<reference evidence="1 2" key="1">
    <citation type="journal article" date="2023" name="Mol. Phylogenet. Evol.">
        <title>Genome-scale phylogeny and comparative genomics of the fungal order Sordariales.</title>
        <authorList>
            <person name="Hensen N."/>
            <person name="Bonometti L."/>
            <person name="Westerberg I."/>
            <person name="Brannstrom I.O."/>
            <person name="Guillou S."/>
            <person name="Cros-Aarteil S."/>
            <person name="Calhoun S."/>
            <person name="Haridas S."/>
            <person name="Kuo A."/>
            <person name="Mondo S."/>
            <person name="Pangilinan J."/>
            <person name="Riley R."/>
            <person name="LaButti K."/>
            <person name="Andreopoulos B."/>
            <person name="Lipzen A."/>
            <person name="Chen C."/>
            <person name="Yan M."/>
            <person name="Daum C."/>
            <person name="Ng V."/>
            <person name="Clum A."/>
            <person name="Steindorff A."/>
            <person name="Ohm R.A."/>
            <person name="Martin F."/>
            <person name="Silar P."/>
            <person name="Natvig D.O."/>
            <person name="Lalanne C."/>
            <person name="Gautier V."/>
            <person name="Ament-Velasquez S.L."/>
            <person name="Kruys A."/>
            <person name="Hutchinson M.I."/>
            <person name="Powell A.J."/>
            <person name="Barry K."/>
            <person name="Miller A.N."/>
            <person name="Grigoriev I.V."/>
            <person name="Debuchy R."/>
            <person name="Gladieux P."/>
            <person name="Hiltunen Thoren M."/>
            <person name="Johannesson H."/>
        </authorList>
    </citation>
    <scope>NUCLEOTIDE SEQUENCE [LARGE SCALE GENOMIC DNA]</scope>
    <source>
        <strain evidence="1 2">FGSC 10403</strain>
    </source>
</reference>
<accession>A0AAJ0IG29</accession>
<dbReference type="RefSeq" id="XP_062697363.1">
    <property type="nucleotide sequence ID" value="XM_062838563.1"/>
</dbReference>
<organism evidence="1 2">
    <name type="scientific">Neurospora hispaniola</name>
    <dbReference type="NCBI Taxonomy" id="588809"/>
    <lineage>
        <taxon>Eukaryota</taxon>
        <taxon>Fungi</taxon>
        <taxon>Dikarya</taxon>
        <taxon>Ascomycota</taxon>
        <taxon>Pezizomycotina</taxon>
        <taxon>Sordariomycetes</taxon>
        <taxon>Sordariomycetidae</taxon>
        <taxon>Sordariales</taxon>
        <taxon>Sordariaceae</taxon>
        <taxon>Neurospora</taxon>
    </lineage>
</organism>
<name>A0AAJ0IG29_9PEZI</name>
<protein>
    <submittedName>
        <fullName evidence="1">Uncharacterized protein</fullName>
    </submittedName>
</protein>